<evidence type="ECO:0000313" key="1">
    <source>
        <dbReference type="EMBL" id="GAA5502285.1"/>
    </source>
</evidence>
<sequence length="365" mass="39990">MGQSGKLSPNEFETLHVALGGVRVLGLGEPTHGSAEAFAWKGEVILALAQAGLLRVLAWECGYASGRRLDRALRWGEGDLRAALTAQNFWTWNTREVLNVLLALQKWNQAQPESQRVRFVGVDVQEPYSGVQDLLLHHPRRPLHGLTKKGLLEAGSPAAAPLLAELRDLEAGETDPERRALARNAARFVDTYLLEAQHKRLGLRDSYMAHTLLEEGLDSTGLTVFWAHNEHIAVNPDFAGDPASGLVLREKLGAAYLSVGMLLGQGKFRVRDLDALGQPKPITQLALGLPAPHHSDALFLKKPAGLYPTRDFAHAGPRRFLGGHYGISAGQITPKKFEMARPLSDFDLIRWFPETGAAHSLDDGR</sequence>
<keyword evidence="2" id="KW-1185">Reference proteome</keyword>
<dbReference type="Pfam" id="PF05139">
    <property type="entry name" value="Erythro_esteras"/>
    <property type="match status" value="1"/>
</dbReference>
<accession>A0ABP9VCK6</accession>
<dbReference type="Gene3D" id="1.20.1440.30">
    <property type="entry name" value="Biosynthetic Protein domain"/>
    <property type="match status" value="1"/>
</dbReference>
<dbReference type="Gene3D" id="3.30.1870.10">
    <property type="entry name" value="EreA-like, domain 2"/>
    <property type="match status" value="1"/>
</dbReference>
<proteinExistence type="predicted"/>
<dbReference type="Gene3D" id="3.40.1660.10">
    <property type="entry name" value="EreA-like (biosynthetic domain)"/>
    <property type="match status" value="1"/>
</dbReference>
<dbReference type="InterPro" id="IPR052036">
    <property type="entry name" value="Hydrolase/PRTase-associated"/>
</dbReference>
<dbReference type="InterPro" id="IPR007815">
    <property type="entry name" value="Emycin_Estase"/>
</dbReference>
<dbReference type="SUPFAM" id="SSF159501">
    <property type="entry name" value="EreA/ChaN-like"/>
    <property type="match status" value="1"/>
</dbReference>
<dbReference type="PANTHER" id="PTHR31299">
    <property type="entry name" value="ESTERASE, PUTATIVE (AFU_ORTHOLOGUE AFUA_1G05850)-RELATED"/>
    <property type="match status" value="1"/>
</dbReference>
<name>A0ABP9VCK6_9DEIO</name>
<gene>
    <name evidence="1" type="ORF">Dxin01_02028</name>
</gene>
<dbReference type="Proteomes" id="UP001458946">
    <property type="component" value="Unassembled WGS sequence"/>
</dbReference>
<protein>
    <recommendedName>
        <fullName evidence="3">Erythromycin esterase</fullName>
    </recommendedName>
</protein>
<organism evidence="1 2">
    <name type="scientific">Deinococcus xinjiangensis</name>
    <dbReference type="NCBI Taxonomy" id="457454"/>
    <lineage>
        <taxon>Bacteria</taxon>
        <taxon>Thermotogati</taxon>
        <taxon>Deinococcota</taxon>
        <taxon>Deinococci</taxon>
        <taxon>Deinococcales</taxon>
        <taxon>Deinococcaceae</taxon>
        <taxon>Deinococcus</taxon>
    </lineage>
</organism>
<dbReference type="PANTHER" id="PTHR31299:SF0">
    <property type="entry name" value="ESTERASE, PUTATIVE (AFU_ORTHOLOGUE AFUA_1G05850)-RELATED"/>
    <property type="match status" value="1"/>
</dbReference>
<dbReference type="CDD" id="cd14728">
    <property type="entry name" value="Ere-like"/>
    <property type="match status" value="1"/>
</dbReference>
<dbReference type="RefSeq" id="WP_353542257.1">
    <property type="nucleotide sequence ID" value="NZ_BAABRN010000020.1"/>
</dbReference>
<evidence type="ECO:0000313" key="2">
    <source>
        <dbReference type="Proteomes" id="UP001458946"/>
    </source>
</evidence>
<evidence type="ECO:0008006" key="3">
    <source>
        <dbReference type="Google" id="ProtNLM"/>
    </source>
</evidence>
<reference evidence="1 2" key="1">
    <citation type="submission" date="2024-02" db="EMBL/GenBank/DDBJ databases">
        <title>Deinococcus xinjiangensis NBRC 107630.</title>
        <authorList>
            <person name="Ichikawa N."/>
            <person name="Katano-Makiyama Y."/>
            <person name="Hidaka K."/>
        </authorList>
    </citation>
    <scope>NUCLEOTIDE SEQUENCE [LARGE SCALE GENOMIC DNA]</scope>
    <source>
        <strain evidence="1 2">NBRC 107630</strain>
    </source>
</reference>
<dbReference type="EMBL" id="BAABRN010000020">
    <property type="protein sequence ID" value="GAA5502285.1"/>
    <property type="molecule type" value="Genomic_DNA"/>
</dbReference>
<comment type="caution">
    <text evidence="1">The sequence shown here is derived from an EMBL/GenBank/DDBJ whole genome shotgun (WGS) entry which is preliminary data.</text>
</comment>